<evidence type="ECO:0000313" key="1">
    <source>
        <dbReference type="EMBL" id="TID16406.1"/>
    </source>
</evidence>
<proteinExistence type="predicted"/>
<keyword evidence="2" id="KW-1185">Reference proteome</keyword>
<sequence>MAASTPGPIDLYANNQPTLDLTTEAQTSLNNCLVLAKQLSDNSPIQEWTAALEPLTNVVSERHPSHRSHDDLEFRIPLRPLCFRDMTHRAICLSHDGLAPAQKTMERREADTIAEWTSRFKLTAGGGGLIRSPKGGVINPTVYYESWHCCAVFIANKRLFVYDPHLDLETNPYTDRTQPRSLTTDFSDLSILKEFALFVCNSHIPKFYADEMYIYRNRDKLQQQNTDEGIQLSAEEGRDSLPLCVQWLCKVVKAWLHDPREWLECHLSTDTQRGALPMPNPRFLIPANSTTTPTPDLFDQADWEKIRL</sequence>
<dbReference type="AlphaFoldDB" id="A0A4Z1NKP2"/>
<protein>
    <submittedName>
        <fullName evidence="1">Uncharacterized protein</fullName>
    </submittedName>
</protein>
<reference evidence="1 2" key="1">
    <citation type="submission" date="2019-04" db="EMBL/GenBank/DDBJ databases">
        <title>High contiguity whole genome sequence and gene annotation resource for two Venturia nashicola isolates.</title>
        <authorList>
            <person name="Prokchorchik M."/>
            <person name="Won K."/>
            <person name="Lee Y."/>
            <person name="Choi E.D."/>
            <person name="Segonzac C."/>
            <person name="Sohn K.H."/>
        </authorList>
    </citation>
    <scope>NUCLEOTIDE SEQUENCE [LARGE SCALE GENOMIC DNA]</scope>
    <source>
        <strain evidence="1 2">PRI2</strain>
    </source>
</reference>
<name>A0A4Z1NKP2_9PEZI</name>
<dbReference type="EMBL" id="SNSC02000018">
    <property type="protein sequence ID" value="TID16406.1"/>
    <property type="molecule type" value="Genomic_DNA"/>
</dbReference>
<organism evidence="1 2">
    <name type="scientific">Venturia nashicola</name>
    <dbReference type="NCBI Taxonomy" id="86259"/>
    <lineage>
        <taxon>Eukaryota</taxon>
        <taxon>Fungi</taxon>
        <taxon>Dikarya</taxon>
        <taxon>Ascomycota</taxon>
        <taxon>Pezizomycotina</taxon>
        <taxon>Dothideomycetes</taxon>
        <taxon>Pleosporomycetidae</taxon>
        <taxon>Venturiales</taxon>
        <taxon>Venturiaceae</taxon>
        <taxon>Venturia</taxon>
    </lineage>
</organism>
<comment type="caution">
    <text evidence="1">The sequence shown here is derived from an EMBL/GenBank/DDBJ whole genome shotgun (WGS) entry which is preliminary data.</text>
</comment>
<evidence type="ECO:0000313" key="2">
    <source>
        <dbReference type="Proteomes" id="UP000298493"/>
    </source>
</evidence>
<gene>
    <name evidence="1" type="ORF">E6O75_ATG11524</name>
</gene>
<accession>A0A4Z1NKP2</accession>
<dbReference type="Proteomes" id="UP000298493">
    <property type="component" value="Unassembled WGS sequence"/>
</dbReference>